<feature type="region of interest" description="Disordered" evidence="2">
    <location>
        <begin position="133"/>
        <end position="197"/>
    </location>
</feature>
<evidence type="ECO:0000313" key="4">
    <source>
        <dbReference type="Proteomes" id="UP000035642"/>
    </source>
</evidence>
<feature type="domain" description="GYF" evidence="3">
    <location>
        <begin position="454"/>
        <end position="502"/>
    </location>
</feature>
<feature type="region of interest" description="Disordered" evidence="2">
    <location>
        <begin position="221"/>
        <end position="414"/>
    </location>
</feature>
<feature type="compositionally biased region" description="Polar residues" evidence="2">
    <location>
        <begin position="390"/>
        <end position="414"/>
    </location>
</feature>
<dbReference type="InterPro" id="IPR035445">
    <property type="entry name" value="GYF-like_dom_sf"/>
</dbReference>
<feature type="coiled-coil region" evidence="1">
    <location>
        <begin position="590"/>
        <end position="660"/>
    </location>
</feature>
<keyword evidence="1" id="KW-0175">Coiled coil</keyword>
<sequence length="670" mass="73991">MTSTSPIATTPAVGSPQQNSFHPSWMRSVFNGGGNGTPTRSTKAAADNSASAPVFVKNRYGREDMLALMGDAAGHRAPEGLRDCPFYVEEALQPIVCYPLSDLEQRLQQNINSSKAMASLSHAERANIATGAAYSGSTDGGTASQKASTGGWTSVKQWNRNHPNTGSARGTSFPRVYGSSGRNTTRGDGTNISQDHSQLNSFGQRFATRGRGALALARGGAVSGTTFNSRAQGLYDPRDPKDRPRLRMRSTSDEGEVVGEGSWTISPSGKHCWGNDSKDPSQINIWSSGQGDTASSISEVPEESLRKNESGPMPEWMEDGEDQEKGESGDDTISATGSFDEHGRFQKKHYGPLGPSEEKAPGVNRDRCEKQQATNIENYNKVSSIEKKTSQQMSGDPNFSSAQTHVLNSDPATSHGYSNVLSQAEAVGYQPSVTSQPSVGTVPAVVPNSIHQGASQFFYLDPTKQERGPFEKMQMDSWYKRGYFTEALEVRRHHETTYRTLGELVQLNGQLTPFDFKDDISCQPSVTPVFSNPAPPFAALFASGTGTMWNELGNPSSMIYNQTSYDRIAVERKRIGDEQRRILQEQAKMREYQEHLIREMQKQREEQEKQLLEQKLALMKHQEEIERRERELKESAEETKARLEMERLALAEKARQLEEERGAKIQVLNN</sequence>
<feature type="compositionally biased region" description="Polar residues" evidence="2">
    <location>
        <begin position="180"/>
        <end position="197"/>
    </location>
</feature>
<evidence type="ECO:0000313" key="5">
    <source>
        <dbReference type="WBParaSite" id="ACAC_0001335901-mRNA-1"/>
    </source>
</evidence>
<feature type="compositionally biased region" description="Polar residues" evidence="2">
    <location>
        <begin position="371"/>
        <end position="383"/>
    </location>
</feature>
<evidence type="ECO:0000256" key="2">
    <source>
        <dbReference type="SAM" id="MobiDB-lite"/>
    </source>
</evidence>
<dbReference type="PROSITE" id="PS50829">
    <property type="entry name" value="GYF"/>
    <property type="match status" value="1"/>
</dbReference>
<evidence type="ECO:0000259" key="3">
    <source>
        <dbReference type="PROSITE" id="PS50829"/>
    </source>
</evidence>
<reference evidence="4" key="1">
    <citation type="submission" date="2012-09" db="EMBL/GenBank/DDBJ databases">
        <authorList>
            <person name="Martin A.A."/>
        </authorList>
    </citation>
    <scope>NUCLEOTIDE SEQUENCE</scope>
</reference>
<organism evidence="4 5">
    <name type="scientific">Angiostrongylus cantonensis</name>
    <name type="common">Rat lungworm</name>
    <dbReference type="NCBI Taxonomy" id="6313"/>
    <lineage>
        <taxon>Eukaryota</taxon>
        <taxon>Metazoa</taxon>
        <taxon>Ecdysozoa</taxon>
        <taxon>Nematoda</taxon>
        <taxon>Chromadorea</taxon>
        <taxon>Rhabditida</taxon>
        <taxon>Rhabditina</taxon>
        <taxon>Rhabditomorpha</taxon>
        <taxon>Strongyloidea</taxon>
        <taxon>Metastrongylidae</taxon>
        <taxon>Angiostrongylus</taxon>
    </lineage>
</organism>
<reference evidence="5" key="2">
    <citation type="submission" date="2017-02" db="UniProtKB">
        <authorList>
            <consortium name="WormBaseParasite"/>
        </authorList>
    </citation>
    <scope>IDENTIFICATION</scope>
</reference>
<feature type="region of interest" description="Disordered" evidence="2">
    <location>
        <begin position="1"/>
        <end position="48"/>
    </location>
</feature>
<evidence type="ECO:0000256" key="1">
    <source>
        <dbReference type="SAM" id="Coils"/>
    </source>
</evidence>
<proteinExistence type="predicted"/>
<protein>
    <submittedName>
        <fullName evidence="5">GYF domain-containing protein</fullName>
    </submittedName>
</protein>
<dbReference type="InterPro" id="IPR003169">
    <property type="entry name" value="GYF"/>
</dbReference>
<dbReference type="InterPro" id="IPR051640">
    <property type="entry name" value="GRB10-interact_GYF"/>
</dbReference>
<feature type="compositionally biased region" description="Polar residues" evidence="2">
    <location>
        <begin position="135"/>
        <end position="170"/>
    </location>
</feature>
<dbReference type="PANTHER" id="PTHR14445:SF36">
    <property type="entry name" value="FI03272P-RELATED"/>
    <property type="match status" value="1"/>
</dbReference>
<dbReference type="SMART" id="SM00444">
    <property type="entry name" value="GYF"/>
    <property type="match status" value="1"/>
</dbReference>
<dbReference type="WBParaSite" id="ACAC_0001335901-mRNA-1">
    <property type="protein sequence ID" value="ACAC_0001335901-mRNA-1"/>
    <property type="gene ID" value="ACAC_0001335901"/>
</dbReference>
<name>A0A0K0DNM0_ANGCA</name>
<feature type="compositionally biased region" description="Basic and acidic residues" evidence="2">
    <location>
        <begin position="356"/>
        <end position="370"/>
    </location>
</feature>
<feature type="compositionally biased region" description="Basic and acidic residues" evidence="2">
    <location>
        <begin position="236"/>
        <end position="245"/>
    </location>
</feature>
<dbReference type="Pfam" id="PF02213">
    <property type="entry name" value="GYF"/>
    <property type="match status" value="1"/>
</dbReference>
<dbReference type="AlphaFoldDB" id="A0A0K0DNM0"/>
<dbReference type="STRING" id="6313.A0A0K0DNM0"/>
<keyword evidence="4" id="KW-1185">Reference proteome</keyword>
<dbReference type="Proteomes" id="UP000035642">
    <property type="component" value="Unassembled WGS sequence"/>
</dbReference>
<dbReference type="Gene3D" id="3.30.1490.40">
    <property type="match status" value="1"/>
</dbReference>
<dbReference type="SUPFAM" id="SSF55277">
    <property type="entry name" value="GYF domain"/>
    <property type="match status" value="1"/>
</dbReference>
<accession>A0A0K0DNM0</accession>
<dbReference type="GO" id="GO:0005829">
    <property type="term" value="C:cytosol"/>
    <property type="evidence" value="ECO:0007669"/>
    <property type="project" value="TreeGrafter"/>
</dbReference>
<feature type="compositionally biased region" description="Polar residues" evidence="2">
    <location>
        <begin position="280"/>
        <end position="298"/>
    </location>
</feature>
<dbReference type="PANTHER" id="PTHR14445">
    <property type="entry name" value="GRB10 INTERACTING GYF PROTEIN"/>
    <property type="match status" value="1"/>
</dbReference>